<protein>
    <submittedName>
        <fullName evidence="1">Uncharacterized protein</fullName>
    </submittedName>
</protein>
<evidence type="ECO:0000313" key="1">
    <source>
        <dbReference type="EMBL" id="GAA5064515.1"/>
    </source>
</evidence>
<evidence type="ECO:0000313" key="2">
    <source>
        <dbReference type="Proteomes" id="UP001501729"/>
    </source>
</evidence>
<dbReference type="Proteomes" id="UP001501729">
    <property type="component" value="Unassembled WGS sequence"/>
</dbReference>
<dbReference type="AlphaFoldDB" id="A0AAV3UQY3"/>
<gene>
    <name evidence="1" type="ORF">GCM10025751_54200</name>
</gene>
<proteinExistence type="predicted"/>
<organism evidence="1 2">
    <name type="scientific">Haladaptatus pallidirubidus</name>
    <dbReference type="NCBI Taxonomy" id="1008152"/>
    <lineage>
        <taxon>Archaea</taxon>
        <taxon>Methanobacteriati</taxon>
        <taxon>Methanobacteriota</taxon>
        <taxon>Stenosarchaea group</taxon>
        <taxon>Halobacteria</taxon>
        <taxon>Halobacteriales</taxon>
        <taxon>Haladaptataceae</taxon>
        <taxon>Haladaptatus</taxon>
    </lineage>
</organism>
<sequence length="80" mass="9359">MPALTPDTDECPICGKSYDQRIVIKQGIRWEDLFPGTPFDFFTRYPRRCTAQYDVEDNIQFSSNKRVIYFHTGESNSPFT</sequence>
<reference evidence="1 2" key="1">
    <citation type="journal article" date="2019" name="Int. J. Syst. Evol. Microbiol.">
        <title>The Global Catalogue of Microorganisms (GCM) 10K type strain sequencing project: providing services to taxonomists for standard genome sequencing and annotation.</title>
        <authorList>
            <consortium name="The Broad Institute Genomics Platform"/>
            <consortium name="The Broad Institute Genome Sequencing Center for Infectious Disease"/>
            <person name="Wu L."/>
            <person name="Ma J."/>
        </authorList>
    </citation>
    <scope>NUCLEOTIDE SEQUENCE [LARGE SCALE GENOMIC DNA]</scope>
    <source>
        <strain evidence="1 2">JCM 17504</strain>
    </source>
</reference>
<dbReference type="EMBL" id="BAABKX010000030">
    <property type="protein sequence ID" value="GAA5064515.1"/>
    <property type="molecule type" value="Genomic_DNA"/>
</dbReference>
<keyword evidence="2" id="KW-1185">Reference proteome</keyword>
<name>A0AAV3UQY3_9EURY</name>
<comment type="caution">
    <text evidence="1">The sequence shown here is derived from an EMBL/GenBank/DDBJ whole genome shotgun (WGS) entry which is preliminary data.</text>
</comment>
<accession>A0AAV3UQY3</accession>